<dbReference type="PANTHER" id="PTHR48022">
    <property type="entry name" value="PLASTIDIC GLUCOSE TRANSPORTER 4"/>
    <property type="match status" value="1"/>
</dbReference>
<organism evidence="10 11">
    <name type="scientific">Cladophialophora immunda</name>
    <dbReference type="NCBI Taxonomy" id="569365"/>
    <lineage>
        <taxon>Eukaryota</taxon>
        <taxon>Fungi</taxon>
        <taxon>Dikarya</taxon>
        <taxon>Ascomycota</taxon>
        <taxon>Pezizomycotina</taxon>
        <taxon>Eurotiomycetes</taxon>
        <taxon>Chaetothyriomycetidae</taxon>
        <taxon>Chaetothyriales</taxon>
        <taxon>Herpotrichiellaceae</taxon>
        <taxon>Cladophialophora</taxon>
    </lineage>
</organism>
<feature type="transmembrane region" description="Helical" evidence="8">
    <location>
        <begin position="95"/>
        <end position="115"/>
    </location>
</feature>
<evidence type="ECO:0000313" key="11">
    <source>
        <dbReference type="Proteomes" id="UP000054466"/>
    </source>
</evidence>
<evidence type="ECO:0000256" key="3">
    <source>
        <dbReference type="ARBA" id="ARBA00022448"/>
    </source>
</evidence>
<dbReference type="SUPFAM" id="SSF103473">
    <property type="entry name" value="MFS general substrate transporter"/>
    <property type="match status" value="1"/>
</dbReference>
<feature type="transmembrane region" description="Helical" evidence="8">
    <location>
        <begin position="406"/>
        <end position="430"/>
    </location>
</feature>
<dbReference type="RefSeq" id="XP_016253755.1">
    <property type="nucleotide sequence ID" value="XM_016386827.1"/>
</dbReference>
<keyword evidence="4 8" id="KW-0812">Transmembrane</keyword>
<accession>A0A0D2DCX8</accession>
<evidence type="ECO:0000313" key="10">
    <source>
        <dbReference type="EMBL" id="KIW33539.1"/>
    </source>
</evidence>
<dbReference type="InterPro" id="IPR005828">
    <property type="entry name" value="MFS_sugar_transport-like"/>
</dbReference>
<feature type="transmembrane region" description="Helical" evidence="8">
    <location>
        <begin position="121"/>
        <end position="141"/>
    </location>
</feature>
<evidence type="ECO:0000256" key="7">
    <source>
        <dbReference type="RuleBase" id="RU003346"/>
    </source>
</evidence>
<feature type="transmembrane region" description="Helical" evidence="8">
    <location>
        <begin position="71"/>
        <end position="88"/>
    </location>
</feature>
<comment type="similarity">
    <text evidence="2 7">Belongs to the major facilitator superfamily. Sugar transporter (TC 2.A.1.1) family.</text>
</comment>
<feature type="transmembrane region" description="Helical" evidence="8">
    <location>
        <begin position="436"/>
        <end position="455"/>
    </location>
</feature>
<dbReference type="InterPro" id="IPR036259">
    <property type="entry name" value="MFS_trans_sf"/>
</dbReference>
<sequence length="512" mass="56216">MDSDNLDGSPSKWRQYRAYNLITVLAMSFGSLSFGYSNNIISTTFGQPTFIKYFELDTRSNATELKGVMNGGYHAAAFIGVLFVGSLADRWGRKVAISVGALLTLIAGAGLAGSVHVAMFIVFRFVSGAGSSILLAGVPLWMNEVVPAANRGVLVDIHGAVFQFGFAVASWVGYGFYFLTTKSMDAWRPPLAFQCLPPIITLSIIYWLPESPRWLLMRGRVDDARSILLRSHTASEAQIELDRIQAQMSVDRTLNNSYIHMFRKASYRKRCLLAIGTCMMANCSGILVINNYGPTIYGSLGYDSEKQLLLSAVWSTFGIFCSFCGFLFVDRLPRPRLLTMGLSGCVVCLIVLAAMIANYGSSQNFVALKASVAMIFIYEFFWCGVLSGTQFVYCGELFPSHLRAKGLSLGVAGINLANVIFLTVAPTAFANIGWRYYLVFIILSGISAIVIFFVWPDTRGVPLEEIAALFGDYDEISEPHALQQDVQVVPQVEYGASKEVSTHHEVAVKSLE</sequence>
<evidence type="ECO:0000259" key="9">
    <source>
        <dbReference type="PROSITE" id="PS50850"/>
    </source>
</evidence>
<dbReference type="PANTHER" id="PTHR48022:SF11">
    <property type="entry name" value="MONOSACCHARIDE TRANSPORTER (HXT8), PUTATIVE (AFU_ORTHOLOGUE AFUA_2G08120)-RELATED"/>
    <property type="match status" value="1"/>
</dbReference>
<protein>
    <recommendedName>
        <fullName evidence="9">Major facilitator superfamily (MFS) profile domain-containing protein</fullName>
    </recommendedName>
</protein>
<feature type="domain" description="Major facilitator superfamily (MFS) profile" evidence="9">
    <location>
        <begin position="23"/>
        <end position="459"/>
    </location>
</feature>
<evidence type="ECO:0000256" key="5">
    <source>
        <dbReference type="ARBA" id="ARBA00022989"/>
    </source>
</evidence>
<dbReference type="NCBIfam" id="TIGR00879">
    <property type="entry name" value="SP"/>
    <property type="match status" value="1"/>
</dbReference>
<evidence type="ECO:0000256" key="8">
    <source>
        <dbReference type="SAM" id="Phobius"/>
    </source>
</evidence>
<feature type="transmembrane region" description="Helical" evidence="8">
    <location>
        <begin position="309"/>
        <end position="329"/>
    </location>
</feature>
<dbReference type="InterPro" id="IPR020846">
    <property type="entry name" value="MFS_dom"/>
</dbReference>
<feature type="transmembrane region" description="Helical" evidence="8">
    <location>
        <begin position="372"/>
        <end position="394"/>
    </location>
</feature>
<keyword evidence="3 7" id="KW-0813">Transport</keyword>
<feature type="transmembrane region" description="Helical" evidence="8">
    <location>
        <begin position="18"/>
        <end position="36"/>
    </location>
</feature>
<feature type="transmembrane region" description="Helical" evidence="8">
    <location>
        <begin position="271"/>
        <end position="289"/>
    </location>
</feature>
<evidence type="ECO:0000256" key="1">
    <source>
        <dbReference type="ARBA" id="ARBA00004141"/>
    </source>
</evidence>
<evidence type="ECO:0000256" key="6">
    <source>
        <dbReference type="ARBA" id="ARBA00023136"/>
    </source>
</evidence>
<gene>
    <name evidence="10" type="ORF">PV07_00379</name>
</gene>
<dbReference type="AlphaFoldDB" id="A0A0D2DCX8"/>
<comment type="subcellular location">
    <subcellularLocation>
        <location evidence="1">Membrane</location>
        <topology evidence="1">Multi-pass membrane protein</topology>
    </subcellularLocation>
</comment>
<dbReference type="EMBL" id="KN847040">
    <property type="protein sequence ID" value="KIW33539.1"/>
    <property type="molecule type" value="Genomic_DNA"/>
</dbReference>
<dbReference type="OrthoDB" id="6133115at2759"/>
<dbReference type="Proteomes" id="UP000054466">
    <property type="component" value="Unassembled WGS sequence"/>
</dbReference>
<keyword evidence="6 8" id="KW-0472">Membrane</keyword>
<dbReference type="GO" id="GO:0016020">
    <property type="term" value="C:membrane"/>
    <property type="evidence" value="ECO:0007669"/>
    <property type="project" value="UniProtKB-SubCell"/>
</dbReference>
<feature type="transmembrane region" description="Helical" evidence="8">
    <location>
        <begin position="153"/>
        <end position="179"/>
    </location>
</feature>
<reference evidence="10 11" key="1">
    <citation type="submission" date="2015-01" db="EMBL/GenBank/DDBJ databases">
        <title>The Genome Sequence of Cladophialophora immunda CBS83496.</title>
        <authorList>
            <consortium name="The Broad Institute Genomics Platform"/>
            <person name="Cuomo C."/>
            <person name="de Hoog S."/>
            <person name="Gorbushina A."/>
            <person name="Stielow B."/>
            <person name="Teixiera M."/>
            <person name="Abouelleil A."/>
            <person name="Chapman S.B."/>
            <person name="Priest M."/>
            <person name="Young S.K."/>
            <person name="Wortman J."/>
            <person name="Nusbaum C."/>
            <person name="Birren B."/>
        </authorList>
    </citation>
    <scope>NUCLEOTIDE SEQUENCE [LARGE SCALE GENOMIC DNA]</scope>
    <source>
        <strain evidence="10 11">CBS 83496</strain>
    </source>
</reference>
<dbReference type="InterPro" id="IPR003663">
    <property type="entry name" value="Sugar/inositol_transpt"/>
</dbReference>
<dbReference type="InterPro" id="IPR050360">
    <property type="entry name" value="MFS_Sugar_Transporters"/>
</dbReference>
<dbReference type="HOGENOM" id="CLU_001265_30_13_1"/>
<keyword evidence="11" id="KW-1185">Reference proteome</keyword>
<name>A0A0D2DCX8_9EURO</name>
<feature type="transmembrane region" description="Helical" evidence="8">
    <location>
        <begin position="341"/>
        <end position="360"/>
    </location>
</feature>
<dbReference type="Gene3D" id="1.20.1250.20">
    <property type="entry name" value="MFS general substrate transporter like domains"/>
    <property type="match status" value="1"/>
</dbReference>
<dbReference type="GeneID" id="27339573"/>
<evidence type="ECO:0000256" key="4">
    <source>
        <dbReference type="ARBA" id="ARBA00022692"/>
    </source>
</evidence>
<dbReference type="FunFam" id="1.20.1250.20:FF:000134">
    <property type="entry name" value="MFS sugar transporter protein"/>
    <property type="match status" value="1"/>
</dbReference>
<dbReference type="PROSITE" id="PS50850">
    <property type="entry name" value="MFS"/>
    <property type="match status" value="1"/>
</dbReference>
<dbReference type="VEuPathDB" id="FungiDB:PV07_00379"/>
<evidence type="ECO:0000256" key="2">
    <source>
        <dbReference type="ARBA" id="ARBA00010992"/>
    </source>
</evidence>
<dbReference type="PRINTS" id="PR00171">
    <property type="entry name" value="SUGRTRNSPORT"/>
</dbReference>
<keyword evidence="5 8" id="KW-1133">Transmembrane helix</keyword>
<dbReference type="GO" id="GO:0005351">
    <property type="term" value="F:carbohydrate:proton symporter activity"/>
    <property type="evidence" value="ECO:0007669"/>
    <property type="project" value="TreeGrafter"/>
</dbReference>
<proteinExistence type="inferred from homology"/>
<dbReference type="Pfam" id="PF00083">
    <property type="entry name" value="Sugar_tr"/>
    <property type="match status" value="1"/>
</dbReference>